<accession>X1SEP0</accession>
<reference evidence="1" key="1">
    <citation type="journal article" date="2014" name="Front. Microbiol.">
        <title>High frequency of phylogenetically diverse reductive dehalogenase-homologous genes in deep subseafloor sedimentary metagenomes.</title>
        <authorList>
            <person name="Kawai M."/>
            <person name="Futagami T."/>
            <person name="Toyoda A."/>
            <person name="Takaki Y."/>
            <person name="Nishi S."/>
            <person name="Hori S."/>
            <person name="Arai W."/>
            <person name="Tsubouchi T."/>
            <person name="Morono Y."/>
            <person name="Uchiyama I."/>
            <person name="Ito T."/>
            <person name="Fujiyama A."/>
            <person name="Inagaki F."/>
            <person name="Takami H."/>
        </authorList>
    </citation>
    <scope>NUCLEOTIDE SEQUENCE</scope>
    <source>
        <strain evidence="1">Expedition CK06-06</strain>
    </source>
</reference>
<organism evidence="1">
    <name type="scientific">marine sediment metagenome</name>
    <dbReference type="NCBI Taxonomy" id="412755"/>
    <lineage>
        <taxon>unclassified sequences</taxon>
        <taxon>metagenomes</taxon>
        <taxon>ecological metagenomes</taxon>
    </lineage>
</organism>
<gene>
    <name evidence="1" type="ORF">S12H4_24398</name>
</gene>
<name>X1SEP0_9ZZZZ</name>
<sequence>MPGIACLDFKITSDEIDLVVLNSLGRDIEVTGITAGNCNQSFNQELNNGDKSEFVLSGCNNGEIGAQFKEDLIVEYITKDSSFSKTITGIISGKVQ</sequence>
<dbReference type="AlphaFoldDB" id="X1SEP0"/>
<evidence type="ECO:0000313" key="1">
    <source>
        <dbReference type="EMBL" id="GAI77606.1"/>
    </source>
</evidence>
<proteinExistence type="predicted"/>
<protein>
    <submittedName>
        <fullName evidence="1">Uncharacterized protein</fullName>
    </submittedName>
</protein>
<dbReference type="EMBL" id="BARW01013230">
    <property type="protein sequence ID" value="GAI77606.1"/>
    <property type="molecule type" value="Genomic_DNA"/>
</dbReference>
<comment type="caution">
    <text evidence="1">The sequence shown here is derived from an EMBL/GenBank/DDBJ whole genome shotgun (WGS) entry which is preliminary data.</text>
</comment>